<evidence type="ECO:0000313" key="2">
    <source>
        <dbReference type="Proteomes" id="UP001204445"/>
    </source>
</evidence>
<comment type="caution">
    <text evidence="1">The sequence shown here is derived from an EMBL/GenBank/DDBJ whole genome shotgun (WGS) entry which is preliminary data.</text>
</comment>
<gene>
    <name evidence="1" type="ORF">J2T55_000883</name>
</gene>
<dbReference type="AlphaFoldDB" id="A0AAE3L0Z9"/>
<evidence type="ECO:0000313" key="1">
    <source>
        <dbReference type="EMBL" id="MCS3902875.1"/>
    </source>
</evidence>
<dbReference type="InterPro" id="IPR018550">
    <property type="entry name" value="Lipid-A_deacylase-rel"/>
</dbReference>
<reference evidence="1" key="1">
    <citation type="submission" date="2022-08" db="EMBL/GenBank/DDBJ databases">
        <title>Genomic Encyclopedia of Type Strains, Phase III (KMG-III): the genomes of soil and plant-associated and newly described type strains.</title>
        <authorList>
            <person name="Whitman W."/>
        </authorList>
    </citation>
    <scope>NUCLEOTIDE SEQUENCE</scope>
    <source>
        <strain evidence="1">HMT 1</strain>
    </source>
</reference>
<keyword evidence="2" id="KW-1185">Reference proteome</keyword>
<protein>
    <recommendedName>
        <fullName evidence="3">Acyloxyacyl hydrolase</fullName>
    </recommendedName>
</protein>
<dbReference type="EMBL" id="JANUCT010000005">
    <property type="protein sequence ID" value="MCS3902875.1"/>
    <property type="molecule type" value="Genomic_DNA"/>
</dbReference>
<sequence>MNKGCIHLLLALILVPGLWLPVSAEESGHLTLGAGVFEALQGNNRAAEGYMAYRFSPRLFGDRFGSAFHGIGPMVGLNANTDGGVFGYGDLFLDIRPTENTVIWPSAGIGGYRQGDSISLGGVFQFHAEVFLGYRVTDSQMLGLSYQHISNGGIHASNPTADSFYLTYTLALW</sequence>
<dbReference type="Gene3D" id="2.40.160.20">
    <property type="match status" value="1"/>
</dbReference>
<organism evidence="1 2">
    <name type="scientific">Methylohalomonas lacus</name>
    <dbReference type="NCBI Taxonomy" id="398773"/>
    <lineage>
        <taxon>Bacteria</taxon>
        <taxon>Pseudomonadati</taxon>
        <taxon>Pseudomonadota</taxon>
        <taxon>Gammaproteobacteria</taxon>
        <taxon>Methylohalomonadales</taxon>
        <taxon>Methylohalomonadaceae</taxon>
        <taxon>Methylohalomonas</taxon>
    </lineage>
</organism>
<accession>A0AAE3L0Z9</accession>
<proteinExistence type="predicted"/>
<evidence type="ECO:0008006" key="3">
    <source>
        <dbReference type="Google" id="ProtNLM"/>
    </source>
</evidence>
<dbReference type="RefSeq" id="WP_259054475.1">
    <property type="nucleotide sequence ID" value="NZ_JANUCT010000005.1"/>
</dbReference>
<dbReference type="Proteomes" id="UP001204445">
    <property type="component" value="Unassembled WGS sequence"/>
</dbReference>
<name>A0AAE3L0Z9_9GAMM</name>
<dbReference type="Pfam" id="PF09411">
    <property type="entry name" value="PagL"/>
    <property type="match status" value="1"/>
</dbReference>